<dbReference type="GO" id="GO:0051701">
    <property type="term" value="P:biological process involved in interaction with host"/>
    <property type="evidence" value="ECO:0007669"/>
    <property type="project" value="UniProtKB-ARBA"/>
</dbReference>
<dbReference type="RefSeq" id="YP_238690.1">
    <property type="nucleotide sequence ID" value="NC_007021.1"/>
</dbReference>
<evidence type="ECO:0000313" key="5">
    <source>
        <dbReference type="Proteomes" id="UP000503318"/>
    </source>
</evidence>
<dbReference type="GO" id="GO:0044423">
    <property type="term" value="C:virion component"/>
    <property type="evidence" value="ECO:0007669"/>
    <property type="project" value="UniProtKB-KW"/>
</dbReference>
<sequence>MEKELLLYNKNNEIIDRTSVSTNLGEVVARNLAPGSKYDTGEFKVSWLIKGVETTKVNVPSFTTDKQQFEQVFIVQFSDINDDNLDSLKGDSAYKIWLDQGNKGTIDEFLNSLKGDKGEKGEPGINIIDGASAYDVWLGQGNEGTKEDFLNSLKGEDGLDGKDGESITVLSSEVQEDNVKVSFSDGSVTLIPNGKQGADGLSAYQLAVKSGFEGTYNEWLESLKGANGLSSYQLAVKQGFTGTLQDYLDSGKVPQVLSKNFPKLTNDTSDVQILTRAINATEEGNTLYISAQESPIYLDSTLIINKNINLVSDAKIVYRGNRDRTAVKIDSISFSSIKIKGIYDNGSYPGWGGGYHGFENSDYVGIEFVNCKNVTTHISEIIGFTTGSKHRATEGKGHWFNNTTIEFFINNETSIELNSDGDDGKGQPSWMNSNHFYKSAFSYSGTAFNTHPETYYNIRQTLTNGNMYGGNSNIFDSFKFETAHGMSDNYIMIYLKKAVGFIFKGYRYELNNNATFAVMDLSTQDLSKYYITHSKDNKFIPDFILGLKHEITYVNNETAKLHRSGIAKIITDTNKKYTLYRNNDFSKEYRRLGSNYHTVKDIFRKPLKSTVLNDEMYYDYSTSTSLIDSNGLLTFTGSCPMVLYVNNVSEGDEITVSKLSFVGNSSGIFIKCFDYNGNYLGKQSNGKDTLMIDGIYYDTNNAWSFNTAQKDTFTVNSSDVKTVVVLISGTLQGLLLETTNPNNIVKTSNVPERNSKSVFYSHFKPTLTTDFKYGERVYNSNNTSVVGWELIGNSWQEIGTTNSTTSVVTTSSKNILNIENYPRQSNEDNDYPRFQRALDELVSKGGGTLIVPKTSTEYLFKTSSPTVQNPSRVKITGSNIHIKGEGNPTIKMTGINKAYIDSIDDVSSSGRDVFTGFSFVGCDNVLVEGLSFVGEWDGVGDFRYASPRSIAIAFKGSTNCKVYNVHGKNILGNVVNAVSTMQAVDGFYRWSEQIEIDNCSAYQCLENGFNYMGGTRNGYYTNNISQNNGSSGFESGTENVIISNNIHIGNKFSGISISGTNYTISNNVVSNNTNKGELSTKPANGITITGGSKGVISNNNISGSEGYEILIYPGVNQIDIQNNTIKQTTDTLKNVVVYYSGTSSKPIYDINLKGNTIRSYSNKAERIVFCNYLNDSNISRNHIKSDYGTDSLNIQGSCSGISITDNNMNKNLSVSINATDSYSKDNIAYNIPKVVDGTKIPTSGSWRIGDIINNTSRVLTKGSPNKWKCTSEGIACDTKWITGTSYTQGQIVYNGSYVYKATTTGVSGNTQPVHSSGVVSDGTVSWEFLSSKASFEAISQIGVTESISSTPLYKGQLAIVDSTVYIAKGTSSTSDWIPLN</sequence>
<dbReference type="SMART" id="SM00710">
    <property type="entry name" value="PbH1"/>
    <property type="match status" value="9"/>
</dbReference>
<keyword evidence="2" id="KW-0946">Virion</keyword>
<dbReference type="InterPro" id="IPR006626">
    <property type="entry name" value="PbH1"/>
</dbReference>
<feature type="domain" description="Right handed beta helix" evidence="3">
    <location>
        <begin position="951"/>
        <end position="1125"/>
    </location>
</feature>
<dbReference type="Gene3D" id="2.160.20.10">
    <property type="entry name" value="Single-stranded right-handed beta-helix, Pectin lyase-like"/>
    <property type="match status" value="2"/>
</dbReference>
<dbReference type="InterPro" id="IPR039448">
    <property type="entry name" value="Beta_helix"/>
</dbReference>
<evidence type="ECO:0000259" key="3">
    <source>
        <dbReference type="Pfam" id="PF13229"/>
    </source>
</evidence>
<gene>
    <name evidence="4" type="ORF">TwortDSMZ_044</name>
</gene>
<organism evidence="4 5">
    <name type="scientific">Staphylococcus phage Twort (strain DSM 17442 / HER 48)</name>
    <name type="common">Bacteriophage Twort</name>
    <dbReference type="NCBI Taxonomy" id="2908167"/>
    <lineage>
        <taxon>Viruses</taxon>
        <taxon>Duplodnaviria</taxon>
        <taxon>Heunggongvirae</taxon>
        <taxon>Uroviricota</taxon>
        <taxon>Caudoviricetes</taxon>
        <taxon>Herelleviridae</taxon>
        <taxon>Twortvirinae</taxon>
        <taxon>Twortvirus</taxon>
        <taxon>Twortvirus twort</taxon>
    </lineage>
</organism>
<organismHost>
    <name type="scientific">Twortvirus twort</name>
    <dbReference type="NCBI Taxonomy" id="55510"/>
</organismHost>
<dbReference type="KEGG" id="vg:5130456"/>
<reference evidence="4 5" key="1">
    <citation type="submission" date="2020-03" db="EMBL/GenBank/DDBJ databases">
        <title>Variable regions in the genome of staphylococcal bacteriophage Twort.</title>
        <authorList>
            <person name="Glowacka-Rutkowska A."/>
            <person name="Gawor J."/>
            <person name="Lobocka M."/>
        </authorList>
    </citation>
    <scope>NUCLEOTIDE SEQUENCE [LARGE SCALE GENOMIC DNA]</scope>
</reference>
<name>A0A6H0X549_BPTWO</name>
<protein>
    <submittedName>
        <fullName evidence="4">Tail protein</fullName>
    </submittedName>
</protein>
<dbReference type="SUPFAM" id="SSF51126">
    <property type="entry name" value="Pectin lyase-like"/>
    <property type="match status" value="1"/>
</dbReference>
<dbReference type="Pfam" id="PF13229">
    <property type="entry name" value="Beta_helix"/>
    <property type="match status" value="1"/>
</dbReference>
<dbReference type="GO" id="GO:0019058">
    <property type="term" value="P:viral life cycle"/>
    <property type="evidence" value="ECO:0007669"/>
    <property type="project" value="UniProtKB-ARBA"/>
</dbReference>
<dbReference type="InterPro" id="IPR012334">
    <property type="entry name" value="Pectin_lyas_fold"/>
</dbReference>
<evidence type="ECO:0000256" key="2">
    <source>
        <dbReference type="ARBA" id="ARBA00022844"/>
    </source>
</evidence>
<dbReference type="Proteomes" id="UP000503318">
    <property type="component" value="Segment"/>
</dbReference>
<dbReference type="InterPro" id="IPR011050">
    <property type="entry name" value="Pectin_lyase_fold/virulence"/>
</dbReference>
<accession>A0A6H0X549</accession>
<comment type="subcellular location">
    <subcellularLocation>
        <location evidence="1">Virion</location>
    </subcellularLocation>
</comment>
<proteinExistence type="predicted"/>
<evidence type="ECO:0000313" key="4">
    <source>
        <dbReference type="EMBL" id="QIW89051.1"/>
    </source>
</evidence>
<dbReference type="EMBL" id="MT151386">
    <property type="protein sequence ID" value="QIW89051.1"/>
    <property type="molecule type" value="Genomic_DNA"/>
</dbReference>
<evidence type="ECO:0000256" key="1">
    <source>
        <dbReference type="ARBA" id="ARBA00004328"/>
    </source>
</evidence>